<keyword evidence="5" id="KW-0328">Glycosyltransferase</keyword>
<dbReference type="PANTHER" id="PTHR12741">
    <property type="entry name" value="LYST-INTERACTING PROTEIN LIP5 DOPAMINE RESPONSIVE PROTEIN DRG-1"/>
    <property type="match status" value="1"/>
</dbReference>
<evidence type="ECO:0000259" key="15">
    <source>
        <dbReference type="SMART" id="SM01205"/>
    </source>
</evidence>
<feature type="transmembrane region" description="Helical" evidence="14">
    <location>
        <begin position="592"/>
        <end position="610"/>
    </location>
</feature>
<gene>
    <name evidence="16" type="ORF">KC19_3G267500</name>
</gene>
<dbReference type="GO" id="GO:0003843">
    <property type="term" value="F:1,3-beta-D-glucan synthase activity"/>
    <property type="evidence" value="ECO:0007669"/>
    <property type="project" value="UniProtKB-EC"/>
</dbReference>
<keyword evidence="4" id="KW-1003">Cell membrane</keyword>
<feature type="transmembrane region" description="Helical" evidence="14">
    <location>
        <begin position="1480"/>
        <end position="1499"/>
    </location>
</feature>
<evidence type="ECO:0000256" key="3">
    <source>
        <dbReference type="ARBA" id="ARBA00012589"/>
    </source>
</evidence>
<dbReference type="SMART" id="SM01205">
    <property type="entry name" value="FKS1_dom1"/>
    <property type="match status" value="1"/>
</dbReference>
<reference evidence="16" key="1">
    <citation type="submission" date="2020-06" db="EMBL/GenBank/DDBJ databases">
        <title>WGS assembly of Ceratodon purpureus strain R40.</title>
        <authorList>
            <person name="Carey S.B."/>
            <person name="Jenkins J."/>
            <person name="Shu S."/>
            <person name="Lovell J.T."/>
            <person name="Sreedasyam A."/>
            <person name="Maumus F."/>
            <person name="Tiley G.P."/>
            <person name="Fernandez-Pozo N."/>
            <person name="Barry K."/>
            <person name="Chen C."/>
            <person name="Wang M."/>
            <person name="Lipzen A."/>
            <person name="Daum C."/>
            <person name="Saski C.A."/>
            <person name="Payton A.C."/>
            <person name="Mcbreen J.C."/>
            <person name="Conrad R.E."/>
            <person name="Kollar L.M."/>
            <person name="Olsson S."/>
            <person name="Huttunen S."/>
            <person name="Landis J.B."/>
            <person name="Wickett N.J."/>
            <person name="Johnson M.G."/>
            <person name="Rensing S.A."/>
            <person name="Grimwood J."/>
            <person name="Schmutz J."/>
            <person name="Mcdaniel S.F."/>
        </authorList>
    </citation>
    <scope>NUCLEOTIDE SEQUENCE</scope>
    <source>
        <strain evidence="16">R40</strain>
    </source>
</reference>
<keyword evidence="6" id="KW-0808">Transferase</keyword>
<dbReference type="Proteomes" id="UP000822688">
    <property type="component" value="Chromosome 3"/>
</dbReference>
<dbReference type="EMBL" id="CM026423">
    <property type="protein sequence ID" value="KAG0585211.1"/>
    <property type="molecule type" value="Genomic_DNA"/>
</dbReference>
<evidence type="ECO:0000256" key="10">
    <source>
        <dbReference type="ARBA" id="ARBA00023136"/>
    </source>
</evidence>
<dbReference type="Pfam" id="PF02364">
    <property type="entry name" value="Glucan_synthase"/>
    <property type="match status" value="2"/>
</dbReference>
<comment type="catalytic activity">
    <reaction evidence="13">
        <text>[(1-&gt;3)-beta-D-glucosyl](n) + UDP-alpha-D-glucose = [(1-&gt;3)-beta-D-glucosyl](n+1) + UDP + H(+)</text>
        <dbReference type="Rhea" id="RHEA:21476"/>
        <dbReference type="Rhea" id="RHEA-COMP:11146"/>
        <dbReference type="Rhea" id="RHEA-COMP:14303"/>
        <dbReference type="ChEBI" id="CHEBI:15378"/>
        <dbReference type="ChEBI" id="CHEBI:37671"/>
        <dbReference type="ChEBI" id="CHEBI:58223"/>
        <dbReference type="ChEBI" id="CHEBI:58885"/>
        <dbReference type="EC" id="2.4.1.34"/>
    </reaction>
</comment>
<evidence type="ECO:0000256" key="4">
    <source>
        <dbReference type="ARBA" id="ARBA00022475"/>
    </source>
</evidence>
<feature type="transmembrane region" description="Helical" evidence="14">
    <location>
        <begin position="1334"/>
        <end position="1357"/>
    </location>
</feature>
<evidence type="ECO:0000256" key="7">
    <source>
        <dbReference type="ARBA" id="ARBA00022692"/>
    </source>
</evidence>
<evidence type="ECO:0000313" key="17">
    <source>
        <dbReference type="Proteomes" id="UP000822688"/>
    </source>
</evidence>
<feature type="transmembrane region" description="Helical" evidence="14">
    <location>
        <begin position="1505"/>
        <end position="1526"/>
    </location>
</feature>
<evidence type="ECO:0000256" key="12">
    <source>
        <dbReference type="ARBA" id="ARBA00032165"/>
    </source>
</evidence>
<name>A0A8T0IQY4_CERPU</name>
<dbReference type="Pfam" id="PF14288">
    <property type="entry name" value="FKS1_dom1"/>
    <property type="match status" value="1"/>
</dbReference>
<dbReference type="GO" id="GO:0008360">
    <property type="term" value="P:regulation of cell shape"/>
    <property type="evidence" value="ECO:0007669"/>
    <property type="project" value="UniProtKB-KW"/>
</dbReference>
<dbReference type="Pfam" id="PF25968">
    <property type="entry name" value="CALS1"/>
    <property type="match status" value="1"/>
</dbReference>
<dbReference type="PANTHER" id="PTHR12741:SF7">
    <property type="entry name" value="CALLOSE SYNTHASE 12"/>
    <property type="match status" value="1"/>
</dbReference>
<keyword evidence="10 14" id="KW-0472">Membrane</keyword>
<evidence type="ECO:0000256" key="5">
    <source>
        <dbReference type="ARBA" id="ARBA00022676"/>
    </source>
</evidence>
<dbReference type="GO" id="GO:0006075">
    <property type="term" value="P:(1-&gt;3)-beta-D-glucan biosynthetic process"/>
    <property type="evidence" value="ECO:0007669"/>
    <property type="project" value="InterPro"/>
</dbReference>
<feature type="domain" description="1,3-beta-glucan synthase component FKS1-like" evidence="15">
    <location>
        <begin position="147"/>
        <end position="262"/>
    </location>
</feature>
<sequence length="1769" mass="205776">MADPGPGLGPVYNILPVDFPQVEHAGMLFPEVKAALAALRNIPPGSRASDMLEWLGGFFGFQADNVRNQREHLVLLLANGLMHLFPVETSIDENYTLEANVVRMIRKKVTGNYVKWCRFIGRKNNMKLMKRRRGRQEQDEDQEEEIGRELMYICLFLLIWGEAANLRFMPECLCFIYHNMLVELNEVLYNSDYDAEALVEPSSAGSNGFLNHIIVPIYEVVKAEADSNSGGSAPHSSWRNYDDMNEYFWSSRCFDQLQWPIRRDCSYLKEPKKVRGYLNRGTKVQHHKVGKTGFVEQRSFWYIYRNFDRLWVAQILFLQASVITLWHNGGLPWIELQKPDPLARFLSIFITWSLLRVLQSLLDIGSQYSLVSRETLLTGVRMVLKLLVATTWGILFIIYYRRMWWQRNVDGYWTVYANNRLHEYLYICAVFIVPEVLALVLFVLPWVRNFVENSSWRILHVLTWWFQSRLFVARGLREGVRDALKYTLFWLSVLASKCAFSYWLQIRPLIAPTKQILRANNITYRWHEFFPNGSRAAIVALWAPVLMIYFMDLQIWYCIWSSGVGAFVGLLQHLGEIRNIHQLRLRFKIFPYAFALSLLPPIIDGHMTLWENAKIRINRFRLRYGWSGIHNKVKWDDWNAVRFSHAWNVIVKNFREEDLISDREVELLEVPDVKGSWGVSVFQWPSALLNNQILQLLINDVQYFKGNDKMLWGIISKNEYRRCAVVESYESVKHILLRKLLKNDSVEFKIIQNFFDEIDASIRNDRFTSSFLLRELLNVHARVVHLIEVLLDKPAASQIQEVVDALQSLYECLVEDFPRDSGIKENIKGHLDERNKETELFMDAVTLPNKGDKPFFKHLLRLHTTLSTRDPLLNVPKGLEARRRISFFGNSLFMTMPRAPQVDRMLAFSVLTPYYSEEVIFSTKALKEENEDGITILFYLQKIFPEDWANFLERMKKEDLTEQILWEKDDAIEIRLWASYRGQTLARTVRGMMYYQRALEVQAFLDTAQPEDFDLVGKREPLQRGGSTNSMGSFGSENEMAQMMNRKHKERQFLAAASMKFTYVVTCQIYGQQKKNNDYQAADILRLMKKYQDLRIAYVDEERMEKGVKYYSVLVKYDPDLRKEVEIYRIQLPGPLKLGEGKPENQNHALIFTRGNAVQTIDMNQEMYFEEALKMRNLLEEFNRFHGIRKPTILGVREHVFTGSVSSLAWFMSAQETVFVTLNQRVYANPLRIRMHYGHPDVFDRLWFLGRGGISKASRTINISEDIFAGFNCTLRGGTVTHHEYIQVGKGRDVGLNQIAMFEAKVASGNGEQMLSRDVYRLGHHLDFFRMLSFYYTTVGFFVSNMMIVLTVFVFLWGRVYLALSGIERSLTTGSNALANAALTATLNQQLVVQLGLLTALPMLVEDALEHGFTTALWNIITMQLQLASLFFTFEMGTRSHYFGRTLLHGGAKYRATGRTFVVKHEKFAEMYRLYSRSHFTKGIELLMLLFCYLAYGVITSSATYIVVMVSSWFLAFTWIMAPFIFNPSGFDWLKTVEDFDDFIQWLWFKGELFVKVEQSWEVWWEEEQSHFRTTGLWGKLLEILLDLRFFIFQYGIVYHLQITGNNTSIFVYLLSWTYMLAAVLLHLVISNASEHYAANKHGLYRSIQLVTILVVVVILIVLYTQTNFTFLDIFASFLAFLPTGWGIIQICLVLRQPFLENTKVWKTITAVARLYDLGMGLIIMTPVAVLSWLPGFQAMQTRILYNEAFSRGLQISRLLAGKRNLHTD</sequence>
<feature type="transmembrane region" description="Helical" evidence="14">
    <location>
        <begin position="1715"/>
        <end position="1734"/>
    </location>
</feature>
<accession>A0A8T0IQY4</accession>
<evidence type="ECO:0000256" key="6">
    <source>
        <dbReference type="ARBA" id="ARBA00022679"/>
    </source>
</evidence>
<keyword evidence="9 14" id="KW-1133">Transmembrane helix</keyword>
<evidence type="ECO:0000256" key="11">
    <source>
        <dbReference type="ARBA" id="ARBA00023316"/>
    </source>
</evidence>
<keyword evidence="11" id="KW-0961">Cell wall biogenesis/degradation</keyword>
<evidence type="ECO:0000313" key="16">
    <source>
        <dbReference type="EMBL" id="KAG0585211.1"/>
    </source>
</evidence>
<dbReference type="OrthoDB" id="1880850at2759"/>
<keyword evidence="17" id="KW-1185">Reference proteome</keyword>
<evidence type="ECO:0000256" key="9">
    <source>
        <dbReference type="ARBA" id="ARBA00022989"/>
    </source>
</evidence>
<protein>
    <recommendedName>
        <fullName evidence="12">1,3-beta-glucan synthase</fullName>
        <ecNumber evidence="3">2.4.1.34</ecNumber>
    </recommendedName>
    <alternativeName>
        <fullName evidence="12">1,3-beta-glucan synthase</fullName>
    </alternativeName>
</protein>
<feature type="transmembrane region" description="Helical" evidence="14">
    <location>
        <begin position="554"/>
        <end position="571"/>
    </location>
</feature>
<comment type="subcellular location">
    <subcellularLocation>
        <location evidence="1">Cell membrane</location>
        <topology evidence="1">Multi-pass membrane protein</topology>
    </subcellularLocation>
</comment>
<feature type="transmembrane region" description="Helical" evidence="14">
    <location>
        <begin position="383"/>
        <end position="404"/>
    </location>
</feature>
<feature type="transmembrane region" description="Helical" evidence="14">
    <location>
        <begin position="424"/>
        <end position="447"/>
    </location>
</feature>
<dbReference type="EC" id="2.4.1.34" evidence="3"/>
<keyword evidence="8" id="KW-0133">Cell shape</keyword>
<evidence type="ECO:0000256" key="14">
    <source>
        <dbReference type="SAM" id="Phobius"/>
    </source>
</evidence>
<dbReference type="InterPro" id="IPR058851">
    <property type="entry name" value="CALS1_helical"/>
</dbReference>
<keyword evidence="7 14" id="KW-0812">Transmembrane</keyword>
<evidence type="ECO:0000256" key="8">
    <source>
        <dbReference type="ARBA" id="ARBA00022960"/>
    </source>
</evidence>
<comment type="similarity">
    <text evidence="2">Belongs to the glycosyltransferase 48 family.</text>
</comment>
<proteinExistence type="inferred from homology"/>
<dbReference type="GO" id="GO:0005886">
    <property type="term" value="C:plasma membrane"/>
    <property type="evidence" value="ECO:0007669"/>
    <property type="project" value="TreeGrafter"/>
</dbReference>
<evidence type="ECO:0000256" key="2">
    <source>
        <dbReference type="ARBA" id="ARBA00009040"/>
    </source>
</evidence>
<dbReference type="InterPro" id="IPR003440">
    <property type="entry name" value="Glyco_trans_48_dom"/>
</dbReference>
<feature type="transmembrane region" description="Helical" evidence="14">
    <location>
        <begin position="483"/>
        <end position="504"/>
    </location>
</feature>
<feature type="transmembrane region" description="Helical" evidence="14">
    <location>
        <begin position="1610"/>
        <end position="1631"/>
    </location>
</feature>
<comment type="caution">
    <text evidence="16">The sequence shown here is derived from an EMBL/GenBank/DDBJ whole genome shotgun (WGS) entry which is preliminary data.</text>
</comment>
<evidence type="ECO:0000256" key="1">
    <source>
        <dbReference type="ARBA" id="ARBA00004651"/>
    </source>
</evidence>
<dbReference type="GO" id="GO:0000148">
    <property type="term" value="C:1,3-beta-D-glucan synthase complex"/>
    <property type="evidence" value="ECO:0007669"/>
    <property type="project" value="InterPro"/>
</dbReference>
<dbReference type="InterPro" id="IPR026899">
    <property type="entry name" value="FKS1-like_dom1"/>
</dbReference>
<feature type="transmembrane region" description="Helical" evidence="14">
    <location>
        <begin position="1671"/>
        <end position="1695"/>
    </location>
</feature>
<feature type="transmembrane region" description="Helical" evidence="14">
    <location>
        <begin position="1643"/>
        <end position="1665"/>
    </location>
</feature>
<organism evidence="16 17">
    <name type="scientific">Ceratodon purpureus</name>
    <name type="common">Fire moss</name>
    <name type="synonym">Dicranum purpureum</name>
    <dbReference type="NCBI Taxonomy" id="3225"/>
    <lineage>
        <taxon>Eukaryota</taxon>
        <taxon>Viridiplantae</taxon>
        <taxon>Streptophyta</taxon>
        <taxon>Embryophyta</taxon>
        <taxon>Bryophyta</taxon>
        <taxon>Bryophytina</taxon>
        <taxon>Bryopsida</taxon>
        <taxon>Dicranidae</taxon>
        <taxon>Pseudoditrichales</taxon>
        <taxon>Ditrichaceae</taxon>
        <taxon>Ceratodon</taxon>
    </lineage>
</organism>
<evidence type="ECO:0000256" key="13">
    <source>
        <dbReference type="ARBA" id="ARBA00047777"/>
    </source>
</evidence>